<protein>
    <submittedName>
        <fullName evidence="1">Uncharacterized protein</fullName>
    </submittedName>
</protein>
<proteinExistence type="predicted"/>
<sequence length="245" mass="27585">MASSRLFSSLLVISLLLLAINASHSSFEQNNEIEVGNLGYNEKVNVSLYYETLCPGCEHFIVNDLANLFKMKDLMAIINLHLVPYGNAKMDYHKNIVCQHGPHECYYNNIEACALDAWPLEKSFPFIFCVETRLQQQFDEKIWVACSKNLKLDPKIIQSCYENGHGNQLILKNANETAGLKPPHEYVPWVTVNNKPLYEKIDTLISEICNAYKGQGKPKSCKGEVTSSTEKASSKFAVCHDGMSL</sequence>
<organism evidence="1 2">
    <name type="scientific">Bauhinia variegata</name>
    <name type="common">Purple orchid tree</name>
    <name type="synonym">Phanera variegata</name>
    <dbReference type="NCBI Taxonomy" id="167791"/>
    <lineage>
        <taxon>Eukaryota</taxon>
        <taxon>Viridiplantae</taxon>
        <taxon>Streptophyta</taxon>
        <taxon>Embryophyta</taxon>
        <taxon>Tracheophyta</taxon>
        <taxon>Spermatophyta</taxon>
        <taxon>Magnoliopsida</taxon>
        <taxon>eudicotyledons</taxon>
        <taxon>Gunneridae</taxon>
        <taxon>Pentapetalae</taxon>
        <taxon>rosids</taxon>
        <taxon>fabids</taxon>
        <taxon>Fabales</taxon>
        <taxon>Fabaceae</taxon>
        <taxon>Cercidoideae</taxon>
        <taxon>Cercideae</taxon>
        <taxon>Bauhiniinae</taxon>
        <taxon>Bauhinia</taxon>
    </lineage>
</organism>
<name>A0ACB9PX40_BAUVA</name>
<dbReference type="EMBL" id="CM039427">
    <property type="protein sequence ID" value="KAI4353053.1"/>
    <property type="molecule type" value="Genomic_DNA"/>
</dbReference>
<gene>
    <name evidence="1" type="ORF">L6164_002031</name>
</gene>
<accession>A0ACB9PX40</accession>
<reference evidence="1 2" key="1">
    <citation type="journal article" date="2022" name="DNA Res.">
        <title>Chromosomal-level genome assembly of the orchid tree Bauhinia variegata (Leguminosae; Cercidoideae) supports the allotetraploid origin hypothesis of Bauhinia.</title>
        <authorList>
            <person name="Zhong Y."/>
            <person name="Chen Y."/>
            <person name="Zheng D."/>
            <person name="Pang J."/>
            <person name="Liu Y."/>
            <person name="Luo S."/>
            <person name="Meng S."/>
            <person name="Qian L."/>
            <person name="Wei D."/>
            <person name="Dai S."/>
            <person name="Zhou R."/>
        </authorList>
    </citation>
    <scope>NUCLEOTIDE SEQUENCE [LARGE SCALE GENOMIC DNA]</scope>
    <source>
        <strain evidence="1">BV-YZ2020</strain>
    </source>
</reference>
<dbReference type="Proteomes" id="UP000828941">
    <property type="component" value="Chromosome 2"/>
</dbReference>
<keyword evidence="2" id="KW-1185">Reference proteome</keyword>
<comment type="caution">
    <text evidence="1">The sequence shown here is derived from an EMBL/GenBank/DDBJ whole genome shotgun (WGS) entry which is preliminary data.</text>
</comment>
<evidence type="ECO:0000313" key="2">
    <source>
        <dbReference type="Proteomes" id="UP000828941"/>
    </source>
</evidence>
<evidence type="ECO:0000313" key="1">
    <source>
        <dbReference type="EMBL" id="KAI4353053.1"/>
    </source>
</evidence>